<evidence type="ECO:0000256" key="1">
    <source>
        <dbReference type="SAM" id="MobiDB-lite"/>
    </source>
</evidence>
<accession>A0A5B7DYM5</accession>
<comment type="caution">
    <text evidence="2">The sequence shown here is derived from an EMBL/GenBank/DDBJ whole genome shotgun (WGS) entry which is preliminary data.</text>
</comment>
<proteinExistence type="predicted"/>
<protein>
    <submittedName>
        <fullName evidence="2">Uncharacterized protein</fullName>
    </submittedName>
</protein>
<feature type="region of interest" description="Disordered" evidence="1">
    <location>
        <begin position="40"/>
        <end position="68"/>
    </location>
</feature>
<gene>
    <name evidence="2" type="ORF">E2C01_019564</name>
</gene>
<dbReference type="AlphaFoldDB" id="A0A5B7DYM5"/>
<dbReference type="EMBL" id="VSRR010001597">
    <property type="protein sequence ID" value="MPC26425.1"/>
    <property type="molecule type" value="Genomic_DNA"/>
</dbReference>
<keyword evidence="3" id="KW-1185">Reference proteome</keyword>
<sequence length="68" mass="7122">MFEVRCVEESGAGRACRQMGRRLTRSMADYQTQSIKKLVTRPLGPGAGPGPGRPPGPGGSGYGTSTQI</sequence>
<evidence type="ECO:0000313" key="3">
    <source>
        <dbReference type="Proteomes" id="UP000324222"/>
    </source>
</evidence>
<dbReference type="Proteomes" id="UP000324222">
    <property type="component" value="Unassembled WGS sequence"/>
</dbReference>
<name>A0A5B7DYM5_PORTR</name>
<organism evidence="2 3">
    <name type="scientific">Portunus trituberculatus</name>
    <name type="common">Swimming crab</name>
    <name type="synonym">Neptunus trituberculatus</name>
    <dbReference type="NCBI Taxonomy" id="210409"/>
    <lineage>
        <taxon>Eukaryota</taxon>
        <taxon>Metazoa</taxon>
        <taxon>Ecdysozoa</taxon>
        <taxon>Arthropoda</taxon>
        <taxon>Crustacea</taxon>
        <taxon>Multicrustacea</taxon>
        <taxon>Malacostraca</taxon>
        <taxon>Eumalacostraca</taxon>
        <taxon>Eucarida</taxon>
        <taxon>Decapoda</taxon>
        <taxon>Pleocyemata</taxon>
        <taxon>Brachyura</taxon>
        <taxon>Eubrachyura</taxon>
        <taxon>Portunoidea</taxon>
        <taxon>Portunidae</taxon>
        <taxon>Portuninae</taxon>
        <taxon>Portunus</taxon>
    </lineage>
</organism>
<evidence type="ECO:0000313" key="2">
    <source>
        <dbReference type="EMBL" id="MPC26425.1"/>
    </source>
</evidence>
<reference evidence="2 3" key="1">
    <citation type="submission" date="2019-05" db="EMBL/GenBank/DDBJ databases">
        <title>Another draft genome of Portunus trituberculatus and its Hox gene families provides insights of decapod evolution.</title>
        <authorList>
            <person name="Jeong J.-H."/>
            <person name="Song I."/>
            <person name="Kim S."/>
            <person name="Choi T."/>
            <person name="Kim D."/>
            <person name="Ryu S."/>
            <person name="Kim W."/>
        </authorList>
    </citation>
    <scope>NUCLEOTIDE SEQUENCE [LARGE SCALE GENOMIC DNA]</scope>
    <source>
        <tissue evidence="2">Muscle</tissue>
    </source>
</reference>